<dbReference type="Proteomes" id="UP000629963">
    <property type="component" value="Unassembled WGS sequence"/>
</dbReference>
<organism evidence="6 7">
    <name type="scientific">Flavobacterium kayseriense</name>
    <dbReference type="NCBI Taxonomy" id="2764714"/>
    <lineage>
        <taxon>Bacteria</taxon>
        <taxon>Pseudomonadati</taxon>
        <taxon>Bacteroidota</taxon>
        <taxon>Flavobacteriia</taxon>
        <taxon>Flavobacteriales</taxon>
        <taxon>Flavobacteriaceae</taxon>
        <taxon>Flavobacterium</taxon>
    </lineage>
</organism>
<comment type="caution">
    <text evidence="6">The sequence shown here is derived from an EMBL/GenBank/DDBJ whole genome shotgun (WGS) entry which is preliminary data.</text>
</comment>
<keyword evidence="2" id="KW-0479">Metal-binding</keyword>
<evidence type="ECO:0000256" key="2">
    <source>
        <dbReference type="ARBA" id="ARBA00022723"/>
    </source>
</evidence>
<comment type="similarity">
    <text evidence="5">Belongs to the HAD-like hydrolase superfamily. Cof family.</text>
</comment>
<name>A0ABR7J8E3_9FLAO</name>
<dbReference type="NCBIfam" id="TIGR01484">
    <property type="entry name" value="HAD-SF-IIB"/>
    <property type="match status" value="1"/>
</dbReference>
<dbReference type="InterPro" id="IPR023214">
    <property type="entry name" value="HAD_sf"/>
</dbReference>
<evidence type="ECO:0000313" key="7">
    <source>
        <dbReference type="Proteomes" id="UP000629963"/>
    </source>
</evidence>
<reference evidence="6 7" key="1">
    <citation type="submission" date="2020-08" db="EMBL/GenBank/DDBJ databases">
        <title>Description of novel Flavobacterium F-380 isolate.</title>
        <authorList>
            <person name="Saticioglu I.B."/>
            <person name="Duman M."/>
            <person name="Altun S."/>
        </authorList>
    </citation>
    <scope>NUCLEOTIDE SEQUENCE [LARGE SCALE GENOMIC DNA]</scope>
    <source>
        <strain evidence="6 7">F-380</strain>
    </source>
</reference>
<dbReference type="InterPro" id="IPR006379">
    <property type="entry name" value="HAD-SF_hydro_IIB"/>
</dbReference>
<dbReference type="Gene3D" id="3.30.1240.10">
    <property type="match status" value="1"/>
</dbReference>
<proteinExistence type="inferred from homology"/>
<evidence type="ECO:0000313" key="6">
    <source>
        <dbReference type="EMBL" id="MBC5841818.1"/>
    </source>
</evidence>
<dbReference type="SUPFAM" id="SSF56784">
    <property type="entry name" value="HAD-like"/>
    <property type="match status" value="1"/>
</dbReference>
<dbReference type="Gene3D" id="3.40.50.1000">
    <property type="entry name" value="HAD superfamily/HAD-like"/>
    <property type="match status" value="1"/>
</dbReference>
<dbReference type="NCBIfam" id="TIGR00099">
    <property type="entry name" value="Cof-subfamily"/>
    <property type="match status" value="1"/>
</dbReference>
<dbReference type="InterPro" id="IPR036412">
    <property type="entry name" value="HAD-like_sf"/>
</dbReference>
<accession>A0ABR7J8E3</accession>
<dbReference type="CDD" id="cd07516">
    <property type="entry name" value="HAD_Pase"/>
    <property type="match status" value="1"/>
</dbReference>
<dbReference type="PROSITE" id="PS01228">
    <property type="entry name" value="COF_1"/>
    <property type="match status" value="1"/>
</dbReference>
<comment type="cofactor">
    <cofactor evidence="1">
        <name>Mg(2+)</name>
        <dbReference type="ChEBI" id="CHEBI:18420"/>
    </cofactor>
</comment>
<dbReference type="GO" id="GO:0016787">
    <property type="term" value="F:hydrolase activity"/>
    <property type="evidence" value="ECO:0007669"/>
    <property type="project" value="UniProtKB-KW"/>
</dbReference>
<dbReference type="RefSeq" id="WP_187010318.1">
    <property type="nucleotide sequence ID" value="NZ_JACRUI010000003.1"/>
</dbReference>
<dbReference type="SFLD" id="SFLDS00003">
    <property type="entry name" value="Haloacid_Dehalogenase"/>
    <property type="match status" value="1"/>
</dbReference>
<sequence length="278" mass="31498">MNKHIKVIISDLDGTLLNEHHTIGAYTKTVLQEMHEQGYLIIIATGRHHLDAIPIVDTLGFPTYLVTSNGARIHSPDRELLYATNIESEAVKSILSLERSPEITTVLFKETVWQTSKDNPKVNSFQTKMNYIPEIVDFDTLQDYTAIKVFFTHEKHSTLIALRDRIVATHSDLFNHAFSLPHCLEFMDKSVDKSVAISKILEIENLNFNQAISFGDGYNDEEMLKSTAKGLLMNNAPDSLKMKLSHLETIQSNSEDGVAKYLYSNFLKTKNKLKLTNI</sequence>
<dbReference type="PANTHER" id="PTHR47267:SF4">
    <property type="entry name" value="PYRIDOXAL PHOSPHATE PHOSPHATASE YIGL"/>
    <property type="match status" value="1"/>
</dbReference>
<dbReference type="Pfam" id="PF08282">
    <property type="entry name" value="Hydrolase_3"/>
    <property type="match status" value="1"/>
</dbReference>
<evidence type="ECO:0000256" key="5">
    <source>
        <dbReference type="ARBA" id="ARBA00034778"/>
    </source>
</evidence>
<evidence type="ECO:0000256" key="1">
    <source>
        <dbReference type="ARBA" id="ARBA00001946"/>
    </source>
</evidence>
<dbReference type="PANTHER" id="PTHR47267">
    <property type="match status" value="1"/>
</dbReference>
<evidence type="ECO:0000256" key="3">
    <source>
        <dbReference type="ARBA" id="ARBA00022801"/>
    </source>
</evidence>
<keyword evidence="7" id="KW-1185">Reference proteome</keyword>
<dbReference type="InterPro" id="IPR000150">
    <property type="entry name" value="Cof"/>
</dbReference>
<protein>
    <submittedName>
        <fullName evidence="6">Cof-type HAD-IIB family hydrolase</fullName>
    </submittedName>
</protein>
<keyword evidence="3 6" id="KW-0378">Hydrolase</keyword>
<evidence type="ECO:0000256" key="4">
    <source>
        <dbReference type="ARBA" id="ARBA00022842"/>
    </source>
</evidence>
<dbReference type="EMBL" id="JACRUJ010000003">
    <property type="protein sequence ID" value="MBC5841818.1"/>
    <property type="molecule type" value="Genomic_DNA"/>
</dbReference>
<gene>
    <name evidence="6" type="ORF">H8R23_10410</name>
</gene>
<dbReference type="SFLD" id="SFLDG01140">
    <property type="entry name" value="C2.B:_Phosphomannomutase_and_P"/>
    <property type="match status" value="1"/>
</dbReference>
<keyword evidence="4" id="KW-0460">Magnesium</keyword>